<protein>
    <submittedName>
        <fullName evidence="3">Type II/IV secretion system ATPase subunit</fullName>
    </submittedName>
</protein>
<evidence type="ECO:0000313" key="3">
    <source>
        <dbReference type="EMBL" id="HIK00816.1"/>
    </source>
</evidence>
<dbReference type="Gene3D" id="3.40.50.300">
    <property type="entry name" value="P-loop containing nucleotide triphosphate hydrolases"/>
    <property type="match status" value="1"/>
</dbReference>
<sequence>GADLIATVANEQGISLKHDQVLKLAQILTRYTTGLGIMEILLADPKIQDIYINAPIGEQQIRILHSDFEECTTNLLPTKEDAESMAARFRLESGRPLDEAEPVLDTSAITPEGRARVCVITRSLSPQGLAFAFRRHRSEPWTFPLFIDQKMMSPLAAGLIWFVIDGGRAILYAGPRSSGKTSMLSASIVEIMRKYRIITVEDTLELPIDEYRKLGYNILSLKVQSVITKLESEIPADEGIRTALRLGDSCLIIGEVRSHEAKALYEAMRVGALSNVVAGTIHGDDPYGVWDRVVNDLGVPTTSFKATDLLVMPAPIRSADGLHRSRRVVTITEIGKKWLKDPLKENGFIELMKYNAKKDALEPTKDFLDGNSEVLMGIGSKVKEWAGDWHAIMDNIKLRADIKQAIVDLSNQSKNKEILEARFVGRATDAFHLISDKVTRETGGFDSKEIYNKWMDWAKSEIRGKPVAH</sequence>
<evidence type="ECO:0000259" key="2">
    <source>
        <dbReference type="Pfam" id="PF00437"/>
    </source>
</evidence>
<dbReference type="PANTHER" id="PTHR30486">
    <property type="entry name" value="TWITCHING MOTILITY PROTEIN PILT"/>
    <property type="match status" value="1"/>
</dbReference>
<evidence type="ECO:0000313" key="4">
    <source>
        <dbReference type="Proteomes" id="UP000646946"/>
    </source>
</evidence>
<dbReference type="AlphaFoldDB" id="A0A832XIJ1"/>
<dbReference type="Proteomes" id="UP000646946">
    <property type="component" value="Unassembled WGS sequence"/>
</dbReference>
<feature type="non-terminal residue" evidence="3">
    <location>
        <position position="1"/>
    </location>
</feature>
<dbReference type="InterPro" id="IPR027417">
    <property type="entry name" value="P-loop_NTPase"/>
</dbReference>
<reference evidence="3 4" key="1">
    <citation type="journal article" name="Nat. Commun.">
        <title>Undinarchaeota illuminate DPANN phylogeny and the impact of gene transfer on archaeal evolution.</title>
        <authorList>
            <person name="Dombrowski N."/>
            <person name="Williams T.A."/>
            <person name="Sun J."/>
            <person name="Woodcroft B.J."/>
            <person name="Lee J.H."/>
            <person name="Minh B.Q."/>
            <person name="Rinke C."/>
            <person name="Spang A."/>
        </authorList>
    </citation>
    <scope>NUCLEOTIDE SEQUENCE [LARGE SCALE GENOMIC DNA]</scope>
    <source>
        <strain evidence="3">MAG_bin1129</strain>
    </source>
</reference>
<dbReference type="SUPFAM" id="SSF52540">
    <property type="entry name" value="P-loop containing nucleoside triphosphate hydrolases"/>
    <property type="match status" value="1"/>
</dbReference>
<dbReference type="PANTHER" id="PTHR30486:SF6">
    <property type="entry name" value="TYPE IV PILUS RETRACTATION ATPASE PILT"/>
    <property type="match status" value="1"/>
</dbReference>
<evidence type="ECO:0000256" key="1">
    <source>
        <dbReference type="ARBA" id="ARBA00006611"/>
    </source>
</evidence>
<dbReference type="InterPro" id="IPR050921">
    <property type="entry name" value="T4SS_GSP_E_ATPase"/>
</dbReference>
<dbReference type="Gene3D" id="3.30.450.380">
    <property type="match status" value="1"/>
</dbReference>
<feature type="domain" description="Bacterial type II secretion system protein E" evidence="2">
    <location>
        <begin position="169"/>
        <end position="311"/>
    </location>
</feature>
<comment type="caution">
    <text evidence="3">The sequence shown here is derived from an EMBL/GenBank/DDBJ whole genome shotgun (WGS) entry which is preliminary data.</text>
</comment>
<organism evidence="3 4">
    <name type="scientific">Candidatus Naiadarchaeum limnaeum</name>
    <dbReference type="NCBI Taxonomy" id="2756139"/>
    <lineage>
        <taxon>Archaea</taxon>
        <taxon>Candidatus Undinarchaeota</taxon>
        <taxon>Candidatus Undinarchaeia</taxon>
        <taxon>Candidatus Naiadarchaeales</taxon>
        <taxon>Candidatus Naiadarchaeaceae</taxon>
        <taxon>Candidatus Naiadarchaeum</taxon>
    </lineage>
</organism>
<gene>
    <name evidence="3" type="ORF">H1016_04735</name>
</gene>
<dbReference type="EMBL" id="DVAB01000038">
    <property type="protein sequence ID" value="HIK00816.1"/>
    <property type="molecule type" value="Genomic_DNA"/>
</dbReference>
<dbReference type="InterPro" id="IPR001482">
    <property type="entry name" value="T2SS/T4SS_dom"/>
</dbReference>
<proteinExistence type="inferred from homology"/>
<name>A0A832XIJ1_9ARCH</name>
<comment type="similarity">
    <text evidence="1">Belongs to the GSP E family.</text>
</comment>
<accession>A0A832XIJ1</accession>
<keyword evidence="4" id="KW-1185">Reference proteome</keyword>
<dbReference type="GO" id="GO:0016887">
    <property type="term" value="F:ATP hydrolysis activity"/>
    <property type="evidence" value="ECO:0007669"/>
    <property type="project" value="InterPro"/>
</dbReference>
<dbReference type="Pfam" id="PF00437">
    <property type="entry name" value="T2SSE"/>
    <property type="match status" value="1"/>
</dbReference>